<evidence type="ECO:0000256" key="6">
    <source>
        <dbReference type="ARBA" id="ARBA00050038"/>
    </source>
</evidence>
<organism evidence="8">
    <name type="scientific">Acidithiobacillus thiooxidans</name>
    <name type="common">Thiobacillus thiooxidans</name>
    <dbReference type="NCBI Taxonomy" id="930"/>
    <lineage>
        <taxon>Bacteria</taxon>
        <taxon>Pseudomonadati</taxon>
        <taxon>Pseudomonadota</taxon>
        <taxon>Acidithiobacillia</taxon>
        <taxon>Acidithiobacillales</taxon>
        <taxon>Acidithiobacillaceae</taxon>
        <taxon>Acidithiobacillus</taxon>
    </lineage>
</organism>
<dbReference type="PANTHER" id="PTHR17224">
    <property type="entry name" value="PEPTIDYL-TRNA HYDROLASE"/>
    <property type="match status" value="1"/>
</dbReference>
<dbReference type="FunFam" id="3.40.50.1470:FF:000001">
    <property type="entry name" value="Peptidyl-tRNA hydrolase"/>
    <property type="match status" value="1"/>
</dbReference>
<dbReference type="PANTHER" id="PTHR17224:SF1">
    <property type="entry name" value="PEPTIDYL-TRNA HYDROLASE"/>
    <property type="match status" value="1"/>
</dbReference>
<dbReference type="GO" id="GO:0006515">
    <property type="term" value="P:protein quality control for misfolded or incompletely synthesized proteins"/>
    <property type="evidence" value="ECO:0007669"/>
    <property type="project" value="UniProtKB-UniRule"/>
</dbReference>
<evidence type="ECO:0000256" key="4">
    <source>
        <dbReference type="ARBA" id="ARBA00022884"/>
    </source>
</evidence>
<protein>
    <recommendedName>
        <fullName evidence="6 7">Peptidyl-tRNA hydrolase</fullName>
        <shortName evidence="7">Pth</shortName>
        <ecNumber evidence="1 7">3.1.1.29</ecNumber>
    </recommendedName>
</protein>
<comment type="subcellular location">
    <subcellularLocation>
        <location evidence="7">Cytoplasm</location>
    </subcellularLocation>
</comment>
<feature type="site" description="Discriminates between blocked and unblocked aminoacyl-tRNA" evidence="7">
    <location>
        <position position="10"/>
    </location>
</feature>
<proteinExistence type="inferred from homology"/>
<evidence type="ECO:0000256" key="7">
    <source>
        <dbReference type="HAMAP-Rule" id="MF_00083"/>
    </source>
</evidence>
<feature type="binding site" evidence="7">
    <location>
        <position position="68"/>
    </location>
    <ligand>
        <name>tRNA</name>
        <dbReference type="ChEBI" id="CHEBI:17843"/>
    </ligand>
</feature>
<keyword evidence="2 7" id="KW-0820">tRNA-binding</keyword>
<dbReference type="GO" id="GO:0072344">
    <property type="term" value="P:rescue of stalled ribosome"/>
    <property type="evidence" value="ECO:0007669"/>
    <property type="project" value="UniProtKB-UniRule"/>
</dbReference>
<dbReference type="AlphaFoldDB" id="A0A1C2JB41"/>
<dbReference type="GO" id="GO:0000049">
    <property type="term" value="F:tRNA binding"/>
    <property type="evidence" value="ECO:0007669"/>
    <property type="project" value="UniProtKB-UniRule"/>
</dbReference>
<dbReference type="SUPFAM" id="SSF53178">
    <property type="entry name" value="Peptidyl-tRNA hydrolase-like"/>
    <property type="match status" value="1"/>
</dbReference>
<comment type="catalytic activity">
    <reaction evidence="7">
        <text>an N-acyl-L-alpha-aminoacyl-tRNA + H2O = an N-acyl-L-amino acid + a tRNA + H(+)</text>
        <dbReference type="Rhea" id="RHEA:54448"/>
        <dbReference type="Rhea" id="RHEA-COMP:10123"/>
        <dbReference type="Rhea" id="RHEA-COMP:13883"/>
        <dbReference type="ChEBI" id="CHEBI:15377"/>
        <dbReference type="ChEBI" id="CHEBI:15378"/>
        <dbReference type="ChEBI" id="CHEBI:59874"/>
        <dbReference type="ChEBI" id="CHEBI:78442"/>
        <dbReference type="ChEBI" id="CHEBI:138191"/>
        <dbReference type="EC" id="3.1.1.29"/>
    </reaction>
</comment>
<dbReference type="GO" id="GO:0004045">
    <property type="term" value="F:peptidyl-tRNA hydrolase activity"/>
    <property type="evidence" value="ECO:0007669"/>
    <property type="project" value="UniProtKB-UniRule"/>
</dbReference>
<feature type="site" description="Stabilizes the basic form of H active site to accept a proton" evidence="7">
    <location>
        <position position="93"/>
    </location>
</feature>
<keyword evidence="4 7" id="KW-0694">RNA-binding</keyword>
<dbReference type="RefSeq" id="WP_010636924.1">
    <property type="nucleotide sequence ID" value="NZ_DAIAWO010000069.1"/>
</dbReference>
<dbReference type="NCBIfam" id="TIGR00447">
    <property type="entry name" value="pth"/>
    <property type="match status" value="1"/>
</dbReference>
<dbReference type="InterPro" id="IPR001328">
    <property type="entry name" value="Pept_tRNA_hydro"/>
</dbReference>
<evidence type="ECO:0000256" key="3">
    <source>
        <dbReference type="ARBA" id="ARBA00022801"/>
    </source>
</evidence>
<dbReference type="Gene3D" id="3.40.50.1470">
    <property type="entry name" value="Peptidyl-tRNA hydrolase"/>
    <property type="match status" value="1"/>
</dbReference>
<gene>
    <name evidence="7" type="primary">pth</name>
    <name evidence="8" type="ORF">A6P07_01085</name>
</gene>
<dbReference type="EMBL" id="LWSA01000011">
    <property type="protein sequence ID" value="OCX77047.1"/>
    <property type="molecule type" value="Genomic_DNA"/>
</dbReference>
<dbReference type="Proteomes" id="UP000094893">
    <property type="component" value="Unassembled WGS sequence"/>
</dbReference>
<dbReference type="PROSITE" id="PS01196">
    <property type="entry name" value="PEPT_TRNA_HYDROL_2"/>
    <property type="match status" value="1"/>
</dbReference>
<dbReference type="eggNOG" id="COG0193">
    <property type="taxonomic scope" value="Bacteria"/>
</dbReference>
<feature type="binding site" evidence="7">
    <location>
        <position position="114"/>
    </location>
    <ligand>
        <name>tRNA</name>
        <dbReference type="ChEBI" id="CHEBI:17843"/>
    </ligand>
</feature>
<comment type="caution">
    <text evidence="8">The sequence shown here is derived from an EMBL/GenBank/DDBJ whole genome shotgun (WGS) entry which is preliminary data.</text>
</comment>
<feature type="active site" description="Proton acceptor" evidence="7">
    <location>
        <position position="20"/>
    </location>
</feature>
<feature type="binding site" evidence="7">
    <location>
        <position position="66"/>
    </location>
    <ligand>
        <name>tRNA</name>
        <dbReference type="ChEBI" id="CHEBI:17843"/>
    </ligand>
</feature>
<dbReference type="GeneID" id="60695227"/>
<comment type="subunit">
    <text evidence="7">Monomer.</text>
</comment>
<dbReference type="InterPro" id="IPR036416">
    <property type="entry name" value="Pept_tRNA_hydro_sf"/>
</dbReference>
<evidence type="ECO:0000256" key="1">
    <source>
        <dbReference type="ARBA" id="ARBA00013260"/>
    </source>
</evidence>
<keyword evidence="7" id="KW-0963">Cytoplasm</keyword>
<reference evidence="8" key="1">
    <citation type="journal article" date="2016" name="Int. J. Mol. Sci.">
        <title>Comparative genomics of the extreme acidophile Acidithiobacillus thiooxidans reveals intraspecific divergence and niche adaptation.</title>
        <authorList>
            <person name="Zhang X."/>
            <person name="Feng X."/>
            <person name="Tao J."/>
            <person name="Ma L."/>
            <person name="Xiao Y."/>
            <person name="Liang Y."/>
            <person name="Liu X."/>
            <person name="Yin H."/>
        </authorList>
    </citation>
    <scope>NUCLEOTIDE SEQUENCE [LARGE SCALE GENOMIC DNA]</scope>
    <source>
        <strain evidence="8">A02</strain>
    </source>
</reference>
<comment type="function">
    <text evidence="7">Hydrolyzes ribosome-free peptidyl-tRNAs (with 1 or more amino acids incorporated), which drop off the ribosome during protein synthesis, or as a result of ribosome stalling.</text>
</comment>
<name>A0A1C2JB41_ACITH</name>
<sequence>MDWLLAGLGNPGAEYARTRHNAGFWALQTFAEKAGASLRLESRWHCLAATTQNSGQQLGLCLPQDFMNRSGAPVQAMAAFYKVPAARILVIHDELDLPPGTARLKWSGGHGGHNGLRDLDRALGTRDYWRLRLGIGHPGHKDAVIHYVLGAPSTMDKSAIDLAIDRSLAVLPEFLDGRSDAAQKTLHSD</sequence>
<evidence type="ECO:0000256" key="2">
    <source>
        <dbReference type="ARBA" id="ARBA00022555"/>
    </source>
</evidence>
<accession>A0A1C2JB41</accession>
<evidence type="ECO:0000256" key="5">
    <source>
        <dbReference type="ARBA" id="ARBA00038063"/>
    </source>
</evidence>
<dbReference type="Pfam" id="PF01195">
    <property type="entry name" value="Pept_tRNA_hydro"/>
    <property type="match status" value="1"/>
</dbReference>
<dbReference type="InterPro" id="IPR018171">
    <property type="entry name" value="Pept_tRNA_hydro_CS"/>
</dbReference>
<dbReference type="GO" id="GO:0005737">
    <property type="term" value="C:cytoplasm"/>
    <property type="evidence" value="ECO:0007669"/>
    <property type="project" value="UniProtKB-SubCell"/>
</dbReference>
<evidence type="ECO:0000313" key="8">
    <source>
        <dbReference type="EMBL" id="OCX77047.1"/>
    </source>
</evidence>
<comment type="function">
    <text evidence="7">Catalyzes the release of premature peptidyl moieties from peptidyl-tRNA molecules trapped in stalled 50S ribosomal subunits, and thus maintains levels of free tRNAs and 50S ribosomes.</text>
</comment>
<comment type="similarity">
    <text evidence="5 7">Belongs to the PTH family.</text>
</comment>
<keyword evidence="3 7" id="KW-0378">Hydrolase</keyword>
<dbReference type="STRING" id="930.GCA_002079865_01279"/>
<dbReference type="CDD" id="cd00462">
    <property type="entry name" value="PTH"/>
    <property type="match status" value="1"/>
</dbReference>
<feature type="binding site" evidence="7">
    <location>
        <position position="15"/>
    </location>
    <ligand>
        <name>tRNA</name>
        <dbReference type="ChEBI" id="CHEBI:17843"/>
    </ligand>
</feature>
<dbReference type="EC" id="3.1.1.29" evidence="1 7"/>
<dbReference type="HAMAP" id="MF_00083">
    <property type="entry name" value="Pept_tRNA_hydro_bact"/>
    <property type="match status" value="1"/>
</dbReference>